<feature type="region of interest" description="Disordered" evidence="1">
    <location>
        <begin position="1"/>
        <end position="45"/>
    </location>
</feature>
<dbReference type="AlphaFoldDB" id="A0A0A9CKC0"/>
<sequence>MSPATRTSPPSSASAPPPAARRSPRWRSPWCSRGRRTSTPFSTRR</sequence>
<reference evidence="2" key="2">
    <citation type="journal article" date="2015" name="Data Brief">
        <title>Shoot transcriptome of the giant reed, Arundo donax.</title>
        <authorList>
            <person name="Barrero R.A."/>
            <person name="Guerrero F.D."/>
            <person name="Moolhuijzen P."/>
            <person name="Goolsby J.A."/>
            <person name="Tidwell J."/>
            <person name="Bellgard S.E."/>
            <person name="Bellgard M.I."/>
        </authorList>
    </citation>
    <scope>NUCLEOTIDE SEQUENCE</scope>
    <source>
        <tissue evidence="2">Shoot tissue taken approximately 20 cm above the soil surface</tissue>
    </source>
</reference>
<evidence type="ECO:0000313" key="2">
    <source>
        <dbReference type="EMBL" id="JAD76729.1"/>
    </source>
</evidence>
<organism evidence="2">
    <name type="scientific">Arundo donax</name>
    <name type="common">Giant reed</name>
    <name type="synonym">Donax arundinaceus</name>
    <dbReference type="NCBI Taxonomy" id="35708"/>
    <lineage>
        <taxon>Eukaryota</taxon>
        <taxon>Viridiplantae</taxon>
        <taxon>Streptophyta</taxon>
        <taxon>Embryophyta</taxon>
        <taxon>Tracheophyta</taxon>
        <taxon>Spermatophyta</taxon>
        <taxon>Magnoliopsida</taxon>
        <taxon>Liliopsida</taxon>
        <taxon>Poales</taxon>
        <taxon>Poaceae</taxon>
        <taxon>PACMAD clade</taxon>
        <taxon>Arundinoideae</taxon>
        <taxon>Arundineae</taxon>
        <taxon>Arundo</taxon>
    </lineage>
</organism>
<protein>
    <submittedName>
        <fullName evidence="2">Uncharacterized protein</fullName>
    </submittedName>
</protein>
<evidence type="ECO:0000256" key="1">
    <source>
        <dbReference type="SAM" id="MobiDB-lite"/>
    </source>
</evidence>
<feature type="compositionally biased region" description="Low complexity" evidence="1">
    <location>
        <begin position="1"/>
        <end position="14"/>
    </location>
</feature>
<name>A0A0A9CKC0_ARUDO</name>
<reference evidence="2" key="1">
    <citation type="submission" date="2014-09" db="EMBL/GenBank/DDBJ databases">
        <authorList>
            <person name="Magalhaes I.L.F."/>
            <person name="Oliveira U."/>
            <person name="Santos F.R."/>
            <person name="Vidigal T.H.D.A."/>
            <person name="Brescovit A.D."/>
            <person name="Santos A.J."/>
        </authorList>
    </citation>
    <scope>NUCLEOTIDE SEQUENCE</scope>
    <source>
        <tissue evidence="2">Shoot tissue taken approximately 20 cm above the soil surface</tissue>
    </source>
</reference>
<dbReference type="EMBL" id="GBRH01221166">
    <property type="protein sequence ID" value="JAD76729.1"/>
    <property type="molecule type" value="Transcribed_RNA"/>
</dbReference>
<proteinExistence type="predicted"/>
<accession>A0A0A9CKC0</accession>